<dbReference type="Pfam" id="PF21295">
    <property type="entry name" value="Bact_transglu_N_2"/>
    <property type="match status" value="1"/>
</dbReference>
<dbReference type="EMBL" id="FOFG01000013">
    <property type="protein sequence ID" value="SER22913.1"/>
    <property type="molecule type" value="Genomic_DNA"/>
</dbReference>
<evidence type="ECO:0000313" key="3">
    <source>
        <dbReference type="Proteomes" id="UP000199647"/>
    </source>
</evidence>
<evidence type="ECO:0000313" key="2">
    <source>
        <dbReference type="EMBL" id="SER22913.1"/>
    </source>
</evidence>
<keyword evidence="2" id="KW-0645">Protease</keyword>
<dbReference type="InterPro" id="IPR048930">
    <property type="entry name" value="Bact_transglu_N_2"/>
</dbReference>
<sequence>MRFNAGCELSYRVGSPTLFIFSLEIARTQAHRDISDGLSITPEIPLNAFTVPGLENRYFSFVAPAGRLVVRYEAGVDLHVFRRHPADIAETAVADVPLDLLPFLLPSRYCPSDLLGAFAAREFGHLFAGHQRVTAICNWIYDNVAYQPGTSGSSTSATDTLIGRAGVCRDFAHLGIAFCRALNIPARFVSCYAHGLQPSDFHAVFEAYLDGRWWLFDATRQAHLDGLVRIGAGRDAAEVSFATIYGAAEMDGMNVWIKPVGALDVPLIRTTEAISTSAI</sequence>
<feature type="domain" description="Transglutaminase-like" evidence="1">
    <location>
        <begin position="160"/>
        <end position="220"/>
    </location>
</feature>
<dbReference type="Proteomes" id="UP000199647">
    <property type="component" value="Unassembled WGS sequence"/>
</dbReference>
<dbReference type="PANTHER" id="PTHR33490">
    <property type="entry name" value="BLR5614 PROTEIN-RELATED"/>
    <property type="match status" value="1"/>
</dbReference>
<proteinExistence type="predicted"/>
<dbReference type="STRING" id="1855383.SAMN05216548_113112"/>
<keyword evidence="3" id="KW-1185">Reference proteome</keyword>
<dbReference type="GO" id="GO:0008233">
    <property type="term" value="F:peptidase activity"/>
    <property type="evidence" value="ECO:0007669"/>
    <property type="project" value="UniProtKB-KW"/>
</dbReference>
<dbReference type="AlphaFoldDB" id="A0A1H9MIF3"/>
<keyword evidence="2" id="KW-0378">Hydrolase</keyword>
<organism evidence="2 3">
    <name type="scientific">Faunimonas pinastri</name>
    <dbReference type="NCBI Taxonomy" id="1855383"/>
    <lineage>
        <taxon>Bacteria</taxon>
        <taxon>Pseudomonadati</taxon>
        <taxon>Pseudomonadota</taxon>
        <taxon>Alphaproteobacteria</taxon>
        <taxon>Hyphomicrobiales</taxon>
        <taxon>Afifellaceae</taxon>
        <taxon>Faunimonas</taxon>
    </lineage>
</organism>
<dbReference type="SMART" id="SM00460">
    <property type="entry name" value="TGc"/>
    <property type="match status" value="1"/>
</dbReference>
<dbReference type="SUPFAM" id="SSF54001">
    <property type="entry name" value="Cysteine proteinases"/>
    <property type="match status" value="1"/>
</dbReference>
<gene>
    <name evidence="2" type="ORF">SAMN05216548_113112</name>
</gene>
<dbReference type="Gene3D" id="3.10.620.30">
    <property type="match status" value="1"/>
</dbReference>
<name>A0A1H9MIF3_9HYPH</name>
<dbReference type="Gene3D" id="2.60.40.2250">
    <property type="match status" value="1"/>
</dbReference>
<protein>
    <submittedName>
        <fullName evidence="2">Transglutaminase-like enzyme, putative cysteine protease</fullName>
    </submittedName>
</protein>
<dbReference type="InterPro" id="IPR002931">
    <property type="entry name" value="Transglutaminase-like"/>
</dbReference>
<evidence type="ECO:0000259" key="1">
    <source>
        <dbReference type="SMART" id="SM00460"/>
    </source>
</evidence>
<reference evidence="2 3" key="1">
    <citation type="submission" date="2016-10" db="EMBL/GenBank/DDBJ databases">
        <authorList>
            <person name="de Groot N.N."/>
        </authorList>
    </citation>
    <scope>NUCLEOTIDE SEQUENCE [LARGE SCALE GENOMIC DNA]</scope>
    <source>
        <strain evidence="2 3">A52C2</strain>
    </source>
</reference>
<dbReference type="RefSeq" id="WP_092498335.1">
    <property type="nucleotide sequence ID" value="NZ_FOFG01000013.1"/>
</dbReference>
<dbReference type="OrthoDB" id="5438043at2"/>
<dbReference type="InterPro" id="IPR038765">
    <property type="entry name" value="Papain-like_cys_pep_sf"/>
</dbReference>
<dbReference type="Pfam" id="PF01841">
    <property type="entry name" value="Transglut_core"/>
    <property type="match status" value="1"/>
</dbReference>
<dbReference type="GO" id="GO:0006508">
    <property type="term" value="P:proteolysis"/>
    <property type="evidence" value="ECO:0007669"/>
    <property type="project" value="UniProtKB-KW"/>
</dbReference>
<dbReference type="PANTHER" id="PTHR33490:SF12">
    <property type="entry name" value="BLL5557 PROTEIN"/>
    <property type="match status" value="1"/>
</dbReference>
<accession>A0A1H9MIF3</accession>